<dbReference type="Pfam" id="PF01826">
    <property type="entry name" value="TIL"/>
    <property type="match status" value="2"/>
</dbReference>
<organism evidence="5 6">
    <name type="scientific">Asbolus verrucosus</name>
    <name type="common">Desert ironclad beetle</name>
    <dbReference type="NCBI Taxonomy" id="1661398"/>
    <lineage>
        <taxon>Eukaryota</taxon>
        <taxon>Metazoa</taxon>
        <taxon>Ecdysozoa</taxon>
        <taxon>Arthropoda</taxon>
        <taxon>Hexapoda</taxon>
        <taxon>Insecta</taxon>
        <taxon>Pterygota</taxon>
        <taxon>Neoptera</taxon>
        <taxon>Endopterygota</taxon>
        <taxon>Coleoptera</taxon>
        <taxon>Polyphaga</taxon>
        <taxon>Cucujiformia</taxon>
        <taxon>Tenebrionidae</taxon>
        <taxon>Pimeliinae</taxon>
        <taxon>Asbolus</taxon>
    </lineage>
</organism>
<sequence length="140" mass="15278">MQAPIFYFLLVVAASVGGTPSPTCEENEEFTTCGTFCPATCQISYVDVCPEMCVSGCFCKEGYVREHLGGKCITLDECQGACRDNEEFKECGVTCPPSCLQPIPSCTNNCCMKGCFCKEGYVLESDSQECVEENECPVYD</sequence>
<dbReference type="SUPFAM" id="SSF57567">
    <property type="entry name" value="Serine protease inhibitors"/>
    <property type="match status" value="2"/>
</dbReference>
<comment type="caution">
    <text evidence="5">The sequence shown here is derived from an EMBL/GenBank/DDBJ whole genome shotgun (WGS) entry which is preliminary data.</text>
</comment>
<evidence type="ECO:0000313" key="5">
    <source>
        <dbReference type="EMBL" id="RZB41740.1"/>
    </source>
</evidence>
<keyword evidence="6" id="KW-1185">Reference proteome</keyword>
<dbReference type="AlphaFoldDB" id="A0A482VDB2"/>
<evidence type="ECO:0000256" key="3">
    <source>
        <dbReference type="SAM" id="SignalP"/>
    </source>
</evidence>
<dbReference type="Proteomes" id="UP000292052">
    <property type="component" value="Unassembled WGS sequence"/>
</dbReference>
<keyword evidence="3" id="KW-0732">Signal</keyword>
<evidence type="ECO:0000313" key="6">
    <source>
        <dbReference type="Proteomes" id="UP000292052"/>
    </source>
</evidence>
<evidence type="ECO:0000256" key="1">
    <source>
        <dbReference type="ARBA" id="ARBA00022690"/>
    </source>
</evidence>
<dbReference type="GO" id="GO:0030414">
    <property type="term" value="F:peptidase inhibitor activity"/>
    <property type="evidence" value="ECO:0007669"/>
    <property type="project" value="UniProtKB-KW"/>
</dbReference>
<dbReference type="InterPro" id="IPR036084">
    <property type="entry name" value="Ser_inhib-like_sf"/>
</dbReference>
<keyword evidence="2" id="KW-1015">Disulfide bond</keyword>
<gene>
    <name evidence="5" type="ORF">BDFB_012508</name>
</gene>
<dbReference type="InterPro" id="IPR002919">
    <property type="entry name" value="TIL_dom"/>
</dbReference>
<proteinExistence type="predicted"/>
<dbReference type="STRING" id="1661398.A0A482VDB2"/>
<feature type="signal peptide" evidence="3">
    <location>
        <begin position="1"/>
        <end position="18"/>
    </location>
</feature>
<dbReference type="PANTHER" id="PTHR23259:SF70">
    <property type="entry name" value="ACCESSORY GLAND PROTEIN ACP62F-RELATED"/>
    <property type="match status" value="1"/>
</dbReference>
<dbReference type="EMBL" id="QDEB01111838">
    <property type="protein sequence ID" value="RZB41740.1"/>
    <property type="molecule type" value="Genomic_DNA"/>
</dbReference>
<feature type="chain" id="PRO_5019821879" evidence="3">
    <location>
        <begin position="19"/>
        <end position="140"/>
    </location>
</feature>
<dbReference type="InterPro" id="IPR051368">
    <property type="entry name" value="SerProtInhib-TIL_Domain"/>
</dbReference>
<reference evidence="5 6" key="1">
    <citation type="submission" date="2017-03" db="EMBL/GenBank/DDBJ databases">
        <title>Genome of the blue death feigning beetle - Asbolus verrucosus.</title>
        <authorList>
            <person name="Rider S.D."/>
        </authorList>
    </citation>
    <scope>NUCLEOTIDE SEQUENCE [LARGE SCALE GENOMIC DNA]</scope>
    <source>
        <strain evidence="5">Butters</strain>
        <tissue evidence="5">Head and leg muscle</tissue>
    </source>
</reference>
<evidence type="ECO:0000259" key="4">
    <source>
        <dbReference type="Pfam" id="PF01826"/>
    </source>
</evidence>
<protein>
    <submittedName>
        <fullName evidence="5">TIL domain containing protein</fullName>
    </submittedName>
</protein>
<dbReference type="Gene3D" id="2.10.25.10">
    <property type="entry name" value="Laminin"/>
    <property type="match status" value="2"/>
</dbReference>
<keyword evidence="1" id="KW-0646">Protease inhibitor</keyword>
<name>A0A482VDB2_ASBVE</name>
<feature type="domain" description="TIL" evidence="4">
    <location>
        <begin position="24"/>
        <end position="78"/>
    </location>
</feature>
<dbReference type="PANTHER" id="PTHR23259">
    <property type="entry name" value="RIDDLE"/>
    <property type="match status" value="1"/>
</dbReference>
<dbReference type="OrthoDB" id="6724430at2759"/>
<dbReference type="CDD" id="cd19941">
    <property type="entry name" value="TIL"/>
    <property type="match status" value="2"/>
</dbReference>
<feature type="domain" description="TIL" evidence="4">
    <location>
        <begin position="82"/>
        <end position="136"/>
    </location>
</feature>
<evidence type="ECO:0000256" key="2">
    <source>
        <dbReference type="ARBA" id="ARBA00023157"/>
    </source>
</evidence>
<accession>A0A482VDB2</accession>